<dbReference type="Proteomes" id="UP000326509">
    <property type="component" value="Unassembled WGS sequence"/>
</dbReference>
<dbReference type="RefSeq" id="WP_151674854.1">
    <property type="nucleotide sequence ID" value="NZ_BKCG01000007.1"/>
</dbReference>
<dbReference type="PANTHER" id="PTHR39165:SF1">
    <property type="entry name" value="DUF456 DOMAIN-CONTAINING PROTEIN"/>
    <property type="match status" value="1"/>
</dbReference>
<keyword evidence="1" id="KW-0472">Membrane</keyword>
<evidence type="ECO:0000256" key="1">
    <source>
        <dbReference type="SAM" id="Phobius"/>
    </source>
</evidence>
<evidence type="ECO:0000313" key="2">
    <source>
        <dbReference type="EMBL" id="GER60417.1"/>
    </source>
</evidence>
<gene>
    <name evidence="2" type="ORF">ULMA_25250</name>
</gene>
<dbReference type="PANTHER" id="PTHR39165">
    <property type="entry name" value="IG HYPOTHETICAL 17883"/>
    <property type="match status" value="1"/>
</dbReference>
<protein>
    <submittedName>
        <fullName evidence="2">Membrane protein</fullName>
    </submittedName>
</protein>
<dbReference type="AlphaFoldDB" id="A0A5J4J7B0"/>
<feature type="transmembrane region" description="Helical" evidence="1">
    <location>
        <begin position="88"/>
        <end position="113"/>
    </location>
</feature>
<proteinExistence type="predicted"/>
<feature type="transmembrane region" description="Helical" evidence="1">
    <location>
        <begin position="133"/>
        <end position="156"/>
    </location>
</feature>
<keyword evidence="3" id="KW-1185">Reference proteome</keyword>
<accession>A0A5J4J7B0</accession>
<dbReference type="OrthoDB" id="9808460at2"/>
<keyword evidence="1" id="KW-0812">Transmembrane</keyword>
<dbReference type="InterPro" id="IPR007403">
    <property type="entry name" value="DUF456"/>
</dbReference>
<dbReference type="EMBL" id="BKCG01000007">
    <property type="protein sequence ID" value="GER60417.1"/>
    <property type="molecule type" value="Genomic_DNA"/>
</dbReference>
<reference evidence="2 3" key="1">
    <citation type="submission" date="2019-08" db="EMBL/GenBank/DDBJ databases">
        <title>Draft genome sequence of Ulvibacter marinus type strain NBRC 109484.</title>
        <authorList>
            <person name="Kawano K."/>
            <person name="Ushijima N."/>
            <person name="Kihara M."/>
            <person name="Itoh H."/>
        </authorList>
    </citation>
    <scope>NUCLEOTIDE SEQUENCE [LARGE SCALE GENOMIC DNA]</scope>
    <source>
        <strain evidence="2 3">NBRC 109484</strain>
    </source>
</reference>
<feature type="transmembrane region" description="Helical" evidence="1">
    <location>
        <begin position="48"/>
        <end position="68"/>
    </location>
</feature>
<feature type="transmembrane region" description="Helical" evidence="1">
    <location>
        <begin position="7"/>
        <end position="28"/>
    </location>
</feature>
<comment type="caution">
    <text evidence="2">The sequence shown here is derived from an EMBL/GenBank/DDBJ whole genome shotgun (WGS) entry which is preliminary data.</text>
</comment>
<evidence type="ECO:0000313" key="3">
    <source>
        <dbReference type="Proteomes" id="UP000326509"/>
    </source>
</evidence>
<name>A0A5J4J7B0_9FLAO</name>
<sequence length="166" mass="17894">MEILFLVLGFILILVGIIGSFLPVLPGVPVSWLGLIALYLTPAITFDWTFIIITGIVAIVLYILDYIIPAIGTKKYGGSKAGVYGTMVGLIVGIIVPIPLGILWGPFLGAFIGETAFNNSTGDTALKAAFGSFIGFLASTFVKFMATLIYLGLFIYKVIEYREVLF</sequence>
<organism evidence="2 3">
    <name type="scientific">Patiriisocius marinus</name>
    <dbReference type="NCBI Taxonomy" id="1397112"/>
    <lineage>
        <taxon>Bacteria</taxon>
        <taxon>Pseudomonadati</taxon>
        <taxon>Bacteroidota</taxon>
        <taxon>Flavobacteriia</taxon>
        <taxon>Flavobacteriales</taxon>
        <taxon>Flavobacteriaceae</taxon>
        <taxon>Patiriisocius</taxon>
    </lineage>
</organism>
<dbReference type="Pfam" id="PF04306">
    <property type="entry name" value="DUF456"/>
    <property type="match status" value="1"/>
</dbReference>
<keyword evidence="1" id="KW-1133">Transmembrane helix</keyword>